<dbReference type="AlphaFoldDB" id="A0A645HDE8"/>
<protein>
    <submittedName>
        <fullName evidence="1">Uncharacterized protein</fullName>
    </submittedName>
</protein>
<comment type="caution">
    <text evidence="1">The sequence shown here is derived from an EMBL/GenBank/DDBJ whole genome shotgun (WGS) entry which is preliminary data.</text>
</comment>
<organism evidence="1">
    <name type="scientific">bioreactor metagenome</name>
    <dbReference type="NCBI Taxonomy" id="1076179"/>
    <lineage>
        <taxon>unclassified sequences</taxon>
        <taxon>metagenomes</taxon>
        <taxon>ecological metagenomes</taxon>
    </lineage>
</organism>
<gene>
    <name evidence="1" type="ORF">SDC9_184261</name>
</gene>
<reference evidence="1" key="1">
    <citation type="submission" date="2019-08" db="EMBL/GenBank/DDBJ databases">
        <authorList>
            <person name="Kucharzyk K."/>
            <person name="Murdoch R.W."/>
            <person name="Higgins S."/>
            <person name="Loffler F."/>
        </authorList>
    </citation>
    <scope>NUCLEOTIDE SEQUENCE</scope>
</reference>
<evidence type="ECO:0000313" key="1">
    <source>
        <dbReference type="EMBL" id="MPN36750.1"/>
    </source>
</evidence>
<accession>A0A645HDE8</accession>
<dbReference type="EMBL" id="VSSQ01091057">
    <property type="protein sequence ID" value="MPN36750.1"/>
    <property type="molecule type" value="Genomic_DNA"/>
</dbReference>
<name>A0A645HDE8_9ZZZZ</name>
<proteinExistence type="predicted"/>
<sequence>MFGLAIGKYVVHIQIAAHHCDVVLIDQHTDPRIGHGLAQGRQHRRRTHQIAYVVAADDQNIHLLSPAAADCSVNVRPIRIPTKAQAILASPPTQKPLAKLLSR</sequence>